<evidence type="ECO:0000313" key="8">
    <source>
        <dbReference type="EMBL" id="KJZ11670.1"/>
    </source>
</evidence>
<evidence type="ECO:0000256" key="1">
    <source>
        <dbReference type="ARBA" id="ARBA00009764"/>
    </source>
</evidence>
<feature type="coiled-coil region" evidence="5">
    <location>
        <begin position="405"/>
        <end position="432"/>
    </location>
</feature>
<dbReference type="GO" id="GO:0009421">
    <property type="term" value="C:bacterial-type flagellum filament cap"/>
    <property type="evidence" value="ECO:0007669"/>
    <property type="project" value="InterPro"/>
</dbReference>
<comment type="subcellular location">
    <subcellularLocation>
        <location evidence="5">Secreted</location>
    </subcellularLocation>
    <subcellularLocation>
        <location evidence="5">Bacterial flagellum</location>
    </subcellularLocation>
</comment>
<evidence type="ECO:0000313" key="9">
    <source>
        <dbReference type="Proteomes" id="UP000033452"/>
    </source>
</evidence>
<dbReference type="OrthoDB" id="9810816at2"/>
<evidence type="ECO:0000256" key="2">
    <source>
        <dbReference type="ARBA" id="ARBA00011255"/>
    </source>
</evidence>
<dbReference type="PANTHER" id="PTHR30288">
    <property type="entry name" value="FLAGELLAR CAP/ASSEMBLY PROTEIN FLID"/>
    <property type="match status" value="1"/>
</dbReference>
<dbReference type="PATRIC" id="fig|43658.5.peg.1129"/>
<dbReference type="Pfam" id="PF07196">
    <property type="entry name" value="Flagellin_IN"/>
    <property type="match status" value="1"/>
</dbReference>
<dbReference type="GO" id="GO:0007155">
    <property type="term" value="P:cell adhesion"/>
    <property type="evidence" value="ECO:0007669"/>
    <property type="project" value="InterPro"/>
</dbReference>
<dbReference type="Pfam" id="PF07195">
    <property type="entry name" value="FliD_C"/>
    <property type="match status" value="1"/>
</dbReference>
<sequence length="468" mass="49504">MPLITSAGVGSGLDLESIIKASIDAENIPKMQAFVKKEESLKVELSALGEVKSAISKLNDTVKKLADPDNFGKRVANITQPSSGDIISVTPTSDISVGNFDIAVKQLAQGSRAVSADNAFASIDDVVSATGGTLTFGAGTDNNFTLDVTAGMTLGELRDAINASDSNFGVTANIVNTGTTAGSKLVLTSNVTGDGNRLTVTNDNAELDAVSIGTTGGMTIDPTEDARNAIITVDGLEVQSDTNTFKDAVQDMTIKALAKSAGNDTDGYDTASLNVDYDRESVNTLIDEFISNYNNLIGNIGFQTRIGKPLNGDSSMRTLSDQLITTLSTTLTDAGPFETIFDIGLGVDNDGYLEKSSLVRSLNDAMDSNYDDIGTAFAGENGVAKQLETLLDNYASSSGLIKDREDGLNSRISDLEDDVENHEYRMASLEERLRKQYAGLDVLIAQMQQTQSYLGAQLANLPGFTKSK</sequence>
<comment type="subunit">
    <text evidence="2 5">Homopentamer.</text>
</comment>
<dbReference type="GO" id="GO:0009424">
    <property type="term" value="C:bacterial-type flagellum hook"/>
    <property type="evidence" value="ECO:0007669"/>
    <property type="project" value="UniProtKB-UniRule"/>
</dbReference>
<dbReference type="PANTHER" id="PTHR30288:SF0">
    <property type="entry name" value="FLAGELLAR HOOK-ASSOCIATED PROTEIN 2"/>
    <property type="match status" value="1"/>
</dbReference>
<comment type="function">
    <text evidence="5">Required for morphogenesis and for the elongation of the flagellar filament by facilitating polymerization of the flagellin monomers at the tip of growing filament. Forms a capping structure, which prevents flagellin subunits (transported through the central channel of the flagellum) from leaking out without polymerization at the distal end.</text>
</comment>
<evidence type="ECO:0000256" key="5">
    <source>
        <dbReference type="RuleBase" id="RU362066"/>
    </source>
</evidence>
<dbReference type="InterPro" id="IPR010810">
    <property type="entry name" value="Flagellin_hook_IN_motif"/>
</dbReference>
<keyword evidence="4 5" id="KW-0975">Bacterial flagellum</keyword>
<dbReference type="InterPro" id="IPR010809">
    <property type="entry name" value="FliD_C"/>
</dbReference>
<evidence type="ECO:0000259" key="6">
    <source>
        <dbReference type="Pfam" id="PF02465"/>
    </source>
</evidence>
<dbReference type="InterPro" id="IPR003481">
    <property type="entry name" value="FliD_N"/>
</dbReference>
<dbReference type="GO" id="GO:0071973">
    <property type="term" value="P:bacterial-type flagellum-dependent cell motility"/>
    <property type="evidence" value="ECO:0007669"/>
    <property type="project" value="TreeGrafter"/>
</dbReference>
<dbReference type="EMBL" id="JXYA01000009">
    <property type="protein sequence ID" value="KJZ11670.1"/>
    <property type="molecule type" value="Genomic_DNA"/>
</dbReference>
<keyword evidence="8" id="KW-0282">Flagellum</keyword>
<dbReference type="GO" id="GO:0005576">
    <property type="term" value="C:extracellular region"/>
    <property type="evidence" value="ECO:0007669"/>
    <property type="project" value="UniProtKB-SubCell"/>
</dbReference>
<protein>
    <recommendedName>
        <fullName evidence="5">Flagellar hook-associated protein 2</fullName>
        <shortName evidence="5">HAP2</shortName>
    </recommendedName>
    <alternativeName>
        <fullName evidence="5">Flagellar cap protein</fullName>
    </alternativeName>
</protein>
<comment type="caution">
    <text evidence="8">The sequence shown here is derived from an EMBL/GenBank/DDBJ whole genome shotgun (WGS) entry which is preliminary data.</text>
</comment>
<gene>
    <name evidence="8" type="ORF">TW77_05415</name>
</gene>
<keyword evidence="3 5" id="KW-0175">Coiled coil</keyword>
<keyword evidence="8" id="KW-0966">Cell projection</keyword>
<name>A0A0F4QWM8_9GAMM</name>
<evidence type="ECO:0000256" key="4">
    <source>
        <dbReference type="ARBA" id="ARBA00023143"/>
    </source>
</evidence>
<organism evidence="8 9">
    <name type="scientific">Pseudoalteromonas rubra</name>
    <dbReference type="NCBI Taxonomy" id="43658"/>
    <lineage>
        <taxon>Bacteria</taxon>
        <taxon>Pseudomonadati</taxon>
        <taxon>Pseudomonadota</taxon>
        <taxon>Gammaproteobacteria</taxon>
        <taxon>Alteromonadales</taxon>
        <taxon>Pseudoalteromonadaceae</taxon>
        <taxon>Pseudoalteromonas</taxon>
    </lineage>
</organism>
<dbReference type="RefSeq" id="WP_046003944.1">
    <property type="nucleotide sequence ID" value="NZ_JXYA01000009.1"/>
</dbReference>
<keyword evidence="8" id="KW-0969">Cilium</keyword>
<dbReference type="Pfam" id="PF02465">
    <property type="entry name" value="FliD_N"/>
    <property type="match status" value="1"/>
</dbReference>
<dbReference type="InterPro" id="IPR040026">
    <property type="entry name" value="FliD"/>
</dbReference>
<comment type="similarity">
    <text evidence="1 5">Belongs to the FliD family.</text>
</comment>
<keyword evidence="5" id="KW-0964">Secreted</keyword>
<proteinExistence type="inferred from homology"/>
<dbReference type="AlphaFoldDB" id="A0A0F4QWM8"/>
<reference evidence="8 9" key="1">
    <citation type="journal article" date="2015" name="BMC Genomics">
        <title>Genome mining reveals unlocked bioactive potential of marine Gram-negative bacteria.</title>
        <authorList>
            <person name="Machado H."/>
            <person name="Sonnenschein E.C."/>
            <person name="Melchiorsen J."/>
            <person name="Gram L."/>
        </authorList>
    </citation>
    <scope>NUCLEOTIDE SEQUENCE [LARGE SCALE GENOMIC DNA]</scope>
    <source>
        <strain evidence="8 9">S2471</strain>
    </source>
</reference>
<feature type="domain" description="Flagellar hook-associated protein 2 N-terminal" evidence="6">
    <location>
        <begin position="11"/>
        <end position="110"/>
    </location>
</feature>
<dbReference type="Proteomes" id="UP000033452">
    <property type="component" value="Unassembled WGS sequence"/>
</dbReference>
<accession>A0A0F4QWM8</accession>
<evidence type="ECO:0000256" key="3">
    <source>
        <dbReference type="ARBA" id="ARBA00023054"/>
    </source>
</evidence>
<evidence type="ECO:0000259" key="7">
    <source>
        <dbReference type="Pfam" id="PF07195"/>
    </source>
</evidence>
<keyword evidence="9" id="KW-1185">Reference proteome</keyword>
<feature type="domain" description="Flagellar hook-associated protein 2 C-terminal" evidence="7">
    <location>
        <begin position="226"/>
        <end position="449"/>
    </location>
</feature>